<comment type="cofactor">
    <cofactor evidence="2">
        <name>Zn(2+)</name>
        <dbReference type="ChEBI" id="CHEBI:29105"/>
    </cofactor>
    <text evidence="2">Binds 1 zinc ion per subunit.</text>
</comment>
<feature type="binding site" evidence="2">
    <location>
        <position position="384"/>
    </location>
    <ligand>
        <name>Zn(2+)</name>
        <dbReference type="ChEBI" id="CHEBI:29105"/>
        <note>catalytic</note>
    </ligand>
</feature>
<dbReference type="RefSeq" id="WP_316413220.1">
    <property type="nucleotide sequence ID" value="NZ_AP027080.1"/>
</dbReference>
<keyword evidence="2" id="KW-0862">Zinc</keyword>
<keyword evidence="3" id="KW-0732">Signal</keyword>
<evidence type="ECO:0000256" key="3">
    <source>
        <dbReference type="SAM" id="SignalP"/>
    </source>
</evidence>
<dbReference type="InterPro" id="IPR034015">
    <property type="entry name" value="M1_LTA4H"/>
</dbReference>
<dbReference type="CDD" id="cd09604">
    <property type="entry name" value="M1_APN_like"/>
    <property type="match status" value="1"/>
</dbReference>
<evidence type="ECO:0000313" key="6">
    <source>
        <dbReference type="Proteomes" id="UP001238179"/>
    </source>
</evidence>
<dbReference type="GO" id="GO:0008237">
    <property type="term" value="F:metallopeptidase activity"/>
    <property type="evidence" value="ECO:0007669"/>
    <property type="project" value="InterPro"/>
</dbReference>
<evidence type="ECO:0000256" key="2">
    <source>
        <dbReference type="PIRSR" id="PIRSR634015-3"/>
    </source>
</evidence>
<dbReference type="Pfam" id="PF01433">
    <property type="entry name" value="Peptidase_M1"/>
    <property type="match status" value="1"/>
</dbReference>
<dbReference type="InterPro" id="IPR027268">
    <property type="entry name" value="Peptidase_M4/M1_CTD_sf"/>
</dbReference>
<dbReference type="SUPFAM" id="SSF55486">
    <property type="entry name" value="Metalloproteases ('zincins'), catalytic domain"/>
    <property type="match status" value="1"/>
</dbReference>
<feature type="signal peptide" evidence="3">
    <location>
        <begin position="1"/>
        <end position="19"/>
    </location>
</feature>
<feature type="domain" description="Peptidase M1 membrane alanine aminopeptidase" evidence="4">
    <location>
        <begin position="309"/>
        <end position="506"/>
    </location>
</feature>
<accession>A0AA48GK72</accession>
<feature type="active site" description="Proton donor" evidence="1">
    <location>
        <position position="447"/>
    </location>
</feature>
<dbReference type="AlphaFoldDB" id="A0AA48GK72"/>
<organism evidence="5 6">
    <name type="scientific">Mesoterricola silvestris</name>
    <dbReference type="NCBI Taxonomy" id="2927979"/>
    <lineage>
        <taxon>Bacteria</taxon>
        <taxon>Pseudomonadati</taxon>
        <taxon>Acidobacteriota</taxon>
        <taxon>Holophagae</taxon>
        <taxon>Holophagales</taxon>
        <taxon>Holophagaceae</taxon>
        <taxon>Mesoterricola</taxon>
    </lineage>
</organism>
<gene>
    <name evidence="5" type="ORF">METEAL_37200</name>
</gene>
<keyword evidence="2" id="KW-0479">Metal-binding</keyword>
<dbReference type="PANTHER" id="PTHR45726:SF3">
    <property type="entry name" value="LEUKOTRIENE A-4 HYDROLASE"/>
    <property type="match status" value="1"/>
</dbReference>
<dbReference type="EMBL" id="AP027080">
    <property type="protein sequence ID" value="BDU74546.1"/>
    <property type="molecule type" value="Genomic_DNA"/>
</dbReference>
<sequence>MQRLVKMVLLALGCWSLGAFDPGHWFDKPKSPRIANYRIEAALDWPGKALEGRETISWRNTGTAATAEFPLHLYLNAFKGPQTIFAKEAAGEREFRRFDARDPRSYGYCRLLSVSMDGRSLDGHFGEDETVYWVRLGRAVAPGETIRLEVAWESRFPRVLARTGWSGDGQGNFLMGAQWFPKAGVYEGDRWICHAYHARTEFYADFGTYDVELSLPNALLLAHVGAQTNFKTQEDVTPDPKRKLNVIWKLHAEDVHDFAWAVMPSRSWSFKSFEYRGVQVLCYYQPENKSNLERQMFAARVALRHGAEWFLPYPYPVLSVVDVPAEAHGADGMEYPTLVTASSTRFDPFALRGEPEAVTVHEIGHQWFYGMLASNEVEEAWLDEGFTSWFTQRALERGYQSLFSSRRFQVGTDAVEHLTYWLAPSVDPISWPSFQTRDFRSYVVAAYAKPAMMLAQLEAMIGRPQMELVMQTYAREFAFRHPKGRDFRRVAERVTGRDLSAFWKDWLDGTDVLDMAIAKVEVREVMEGGWMDSPKGAAFAAPQPAAPGRRGLITLVRRGGIRAPITLWVRLEDRSERRLTWDGQDRWTTFEFDSPVTAAVLDPDGNYPMLKDRLHASYLAKPLRRGFHYWSQMVMGALTGLLQGAGIG</sequence>
<dbReference type="GO" id="GO:0008270">
    <property type="term" value="F:zinc ion binding"/>
    <property type="evidence" value="ECO:0007669"/>
    <property type="project" value="InterPro"/>
</dbReference>
<keyword evidence="6" id="KW-1185">Reference proteome</keyword>
<dbReference type="KEGG" id="msil:METEAL_37200"/>
<dbReference type="PANTHER" id="PTHR45726">
    <property type="entry name" value="LEUKOTRIENE A-4 HYDROLASE"/>
    <property type="match status" value="1"/>
</dbReference>
<feature type="active site" description="Proton acceptor" evidence="1">
    <location>
        <position position="362"/>
    </location>
</feature>
<proteinExistence type="predicted"/>
<dbReference type="InterPro" id="IPR014782">
    <property type="entry name" value="Peptidase_M1_dom"/>
</dbReference>
<evidence type="ECO:0000313" key="5">
    <source>
        <dbReference type="EMBL" id="BDU74546.1"/>
    </source>
</evidence>
<protein>
    <recommendedName>
        <fullName evidence="4">Peptidase M1 membrane alanine aminopeptidase domain-containing protein</fullName>
    </recommendedName>
</protein>
<dbReference type="Proteomes" id="UP001238179">
    <property type="component" value="Chromosome"/>
</dbReference>
<feature type="binding site" evidence="2">
    <location>
        <position position="365"/>
    </location>
    <ligand>
        <name>Zn(2+)</name>
        <dbReference type="ChEBI" id="CHEBI:29105"/>
        <note>catalytic</note>
    </ligand>
</feature>
<feature type="binding site" evidence="2">
    <location>
        <position position="361"/>
    </location>
    <ligand>
        <name>Zn(2+)</name>
        <dbReference type="ChEBI" id="CHEBI:29105"/>
        <note>catalytic</note>
    </ligand>
</feature>
<name>A0AA48GK72_9BACT</name>
<feature type="chain" id="PRO_5041334046" description="Peptidase M1 membrane alanine aminopeptidase domain-containing protein" evidence="3">
    <location>
        <begin position="20"/>
        <end position="648"/>
    </location>
</feature>
<reference evidence="6" key="1">
    <citation type="journal article" date="2023" name="Int. J. Syst. Evol. Microbiol.">
        <title>Mesoterricola silvestris gen. nov., sp. nov., Mesoterricola sediminis sp. nov., Geothrix oryzae sp. nov., Geothrix edaphica sp. nov., Geothrix rubra sp. nov., and Geothrix limicola sp. nov., six novel members of Acidobacteriota isolated from soils.</title>
        <authorList>
            <person name="Itoh H."/>
            <person name="Sugisawa Y."/>
            <person name="Mise K."/>
            <person name="Xu Z."/>
            <person name="Kuniyasu M."/>
            <person name="Ushijima N."/>
            <person name="Kawano K."/>
            <person name="Kobayashi E."/>
            <person name="Shiratori Y."/>
            <person name="Masuda Y."/>
            <person name="Senoo K."/>
        </authorList>
    </citation>
    <scope>NUCLEOTIDE SEQUENCE [LARGE SCALE GENOMIC DNA]</scope>
    <source>
        <strain evidence="6">W79</strain>
    </source>
</reference>
<evidence type="ECO:0000259" key="4">
    <source>
        <dbReference type="Pfam" id="PF01433"/>
    </source>
</evidence>
<evidence type="ECO:0000256" key="1">
    <source>
        <dbReference type="PIRSR" id="PIRSR634015-1"/>
    </source>
</evidence>
<dbReference type="Gene3D" id="1.10.390.10">
    <property type="entry name" value="Neutral Protease Domain 2"/>
    <property type="match status" value="1"/>
</dbReference>